<evidence type="ECO:0000313" key="5">
    <source>
        <dbReference type="Proteomes" id="UP000272942"/>
    </source>
</evidence>
<dbReference type="Gene3D" id="2.10.25.10">
    <property type="entry name" value="Laminin"/>
    <property type="match status" value="1"/>
</dbReference>
<dbReference type="SMART" id="SM00179">
    <property type="entry name" value="EGF_CA"/>
    <property type="match status" value="1"/>
</dbReference>
<dbReference type="PROSITE" id="PS01186">
    <property type="entry name" value="EGF_2"/>
    <property type="match status" value="1"/>
</dbReference>
<reference evidence="4 5" key="2">
    <citation type="submission" date="2018-11" db="EMBL/GenBank/DDBJ databases">
        <authorList>
            <consortium name="Pathogen Informatics"/>
        </authorList>
    </citation>
    <scope>NUCLEOTIDE SEQUENCE [LARGE SCALE GENOMIC DNA]</scope>
    <source>
        <strain evidence="4 5">Egypt</strain>
    </source>
</reference>
<dbReference type="PROSITE" id="PS50026">
    <property type="entry name" value="EGF_3"/>
    <property type="match status" value="1"/>
</dbReference>
<feature type="disulfide bond" evidence="2">
    <location>
        <begin position="89"/>
        <end position="98"/>
    </location>
</feature>
<evidence type="ECO:0000313" key="4">
    <source>
        <dbReference type="EMBL" id="VDP76863.1"/>
    </source>
</evidence>
<dbReference type="GO" id="GO:0005509">
    <property type="term" value="F:calcium ion binding"/>
    <property type="evidence" value="ECO:0007669"/>
    <property type="project" value="InterPro"/>
</dbReference>
<proteinExistence type="predicted"/>
<keyword evidence="5" id="KW-1185">Reference proteome</keyword>
<comment type="caution">
    <text evidence="2">Lacks conserved residue(s) required for the propagation of feature annotation.</text>
</comment>
<sequence>MEGRSKWCTLRQQKIDVGIQVNTLESLNCQRDRDECAQGSATDFTSDSETEAPDTHQSVRCFTPGHVARPCCGPQAQCVNTYGGYHCVCPSGWTGAHCEYPPALWPEGYHPVVNRTEKEALAASDKLSLFLFNNEIENAVSYGVIVAIVVSRIILRPRLASNV</sequence>
<name>A0A183AG15_9TREM</name>
<dbReference type="AlphaFoldDB" id="A0A183AG15"/>
<organism evidence="6">
    <name type="scientific">Echinostoma caproni</name>
    <dbReference type="NCBI Taxonomy" id="27848"/>
    <lineage>
        <taxon>Eukaryota</taxon>
        <taxon>Metazoa</taxon>
        <taxon>Spiralia</taxon>
        <taxon>Lophotrochozoa</taxon>
        <taxon>Platyhelminthes</taxon>
        <taxon>Trematoda</taxon>
        <taxon>Digenea</taxon>
        <taxon>Plagiorchiida</taxon>
        <taxon>Echinostomata</taxon>
        <taxon>Echinostomatoidea</taxon>
        <taxon>Echinostomatidae</taxon>
        <taxon>Echinostoma</taxon>
    </lineage>
</organism>
<accession>A0A183AG15</accession>
<dbReference type="OrthoDB" id="6227030at2759"/>
<evidence type="ECO:0000313" key="6">
    <source>
        <dbReference type="WBParaSite" id="ECPE_0000591301-mRNA-1"/>
    </source>
</evidence>
<feature type="domain" description="EGF-like" evidence="3">
    <location>
        <begin position="67"/>
        <end position="99"/>
    </location>
</feature>
<evidence type="ECO:0000259" key="3">
    <source>
        <dbReference type="PROSITE" id="PS50026"/>
    </source>
</evidence>
<dbReference type="CDD" id="cd00054">
    <property type="entry name" value="EGF_CA"/>
    <property type="match status" value="1"/>
</dbReference>
<dbReference type="EMBL" id="UZAN01042816">
    <property type="protein sequence ID" value="VDP76863.1"/>
    <property type="molecule type" value="Genomic_DNA"/>
</dbReference>
<reference evidence="6" key="1">
    <citation type="submission" date="2016-06" db="UniProtKB">
        <authorList>
            <consortium name="WormBaseParasite"/>
        </authorList>
    </citation>
    <scope>IDENTIFICATION</scope>
</reference>
<dbReference type="PROSITE" id="PS00022">
    <property type="entry name" value="EGF_1"/>
    <property type="match status" value="1"/>
</dbReference>
<dbReference type="InterPro" id="IPR000742">
    <property type="entry name" value="EGF"/>
</dbReference>
<keyword evidence="1 2" id="KW-1015">Disulfide bond</keyword>
<keyword evidence="2" id="KW-0245">EGF-like domain</keyword>
<dbReference type="InterPro" id="IPR000152">
    <property type="entry name" value="EGF-type_Asp/Asn_hydroxyl_site"/>
</dbReference>
<dbReference type="Pfam" id="PF00008">
    <property type="entry name" value="EGF"/>
    <property type="match status" value="1"/>
</dbReference>
<dbReference type="SUPFAM" id="SSF57196">
    <property type="entry name" value="EGF/Laminin"/>
    <property type="match status" value="1"/>
</dbReference>
<dbReference type="WBParaSite" id="ECPE_0000591301-mRNA-1">
    <property type="protein sequence ID" value="ECPE_0000591301-mRNA-1"/>
    <property type="gene ID" value="ECPE_0000591301"/>
</dbReference>
<protein>
    <submittedName>
        <fullName evidence="6">EGF-like domain-containing protein</fullName>
    </submittedName>
</protein>
<gene>
    <name evidence="4" type="ORF">ECPE_LOCUS5900</name>
</gene>
<dbReference type="PROSITE" id="PS00010">
    <property type="entry name" value="ASX_HYDROXYL"/>
    <property type="match status" value="1"/>
</dbReference>
<dbReference type="InterPro" id="IPR001881">
    <property type="entry name" value="EGF-like_Ca-bd_dom"/>
</dbReference>
<evidence type="ECO:0000256" key="2">
    <source>
        <dbReference type="PROSITE-ProRule" id="PRU00076"/>
    </source>
</evidence>
<evidence type="ECO:0000256" key="1">
    <source>
        <dbReference type="ARBA" id="ARBA00023157"/>
    </source>
</evidence>
<dbReference type="Proteomes" id="UP000272942">
    <property type="component" value="Unassembled WGS sequence"/>
</dbReference>